<protein>
    <submittedName>
        <fullName evidence="2">Uncharacterized protein</fullName>
    </submittedName>
</protein>
<evidence type="ECO:0000256" key="1">
    <source>
        <dbReference type="SAM" id="MobiDB-lite"/>
    </source>
</evidence>
<dbReference type="AlphaFoldDB" id="A0A433D677"/>
<name>A0A433D677_9FUNG</name>
<gene>
    <name evidence="2" type="ORF">BC936DRAFT_147045</name>
</gene>
<keyword evidence="3" id="KW-1185">Reference proteome</keyword>
<feature type="compositionally biased region" description="Polar residues" evidence="1">
    <location>
        <begin position="52"/>
        <end position="61"/>
    </location>
</feature>
<evidence type="ECO:0000313" key="3">
    <source>
        <dbReference type="Proteomes" id="UP000268093"/>
    </source>
</evidence>
<organism evidence="2 3">
    <name type="scientific">Jimgerdemannia flammicorona</name>
    <dbReference type="NCBI Taxonomy" id="994334"/>
    <lineage>
        <taxon>Eukaryota</taxon>
        <taxon>Fungi</taxon>
        <taxon>Fungi incertae sedis</taxon>
        <taxon>Mucoromycota</taxon>
        <taxon>Mucoromycotina</taxon>
        <taxon>Endogonomycetes</taxon>
        <taxon>Endogonales</taxon>
        <taxon>Endogonaceae</taxon>
        <taxon>Jimgerdemannia</taxon>
    </lineage>
</organism>
<comment type="caution">
    <text evidence="2">The sequence shown here is derived from an EMBL/GenBank/DDBJ whole genome shotgun (WGS) entry which is preliminary data.</text>
</comment>
<accession>A0A433D677</accession>
<proteinExistence type="predicted"/>
<evidence type="ECO:0000313" key="2">
    <source>
        <dbReference type="EMBL" id="RUP46358.1"/>
    </source>
</evidence>
<feature type="compositionally biased region" description="Basic and acidic residues" evidence="1">
    <location>
        <begin position="145"/>
        <end position="158"/>
    </location>
</feature>
<sequence length="158" mass="18380">MLVTWSNKQPRVRPSYNTPHNYIVTNKPWSRTYVEIRKEALEKKRKKKQESQTHSNSTAPQQGVRLQLRPHRHRGLNYRPRTKEPRATYALCSAANDVLKILKTDTLKDLDKKLTVEPRRHGAVRPARQPRQEDHRLLQGGAGARDGRGPERRSHRGD</sequence>
<dbReference type="Proteomes" id="UP000268093">
    <property type="component" value="Unassembled WGS sequence"/>
</dbReference>
<feature type="region of interest" description="Disordered" evidence="1">
    <location>
        <begin position="113"/>
        <end position="158"/>
    </location>
</feature>
<reference evidence="2 3" key="1">
    <citation type="journal article" date="2018" name="New Phytol.">
        <title>Phylogenomics of Endogonaceae and evolution of mycorrhizas within Mucoromycota.</title>
        <authorList>
            <person name="Chang Y."/>
            <person name="Desiro A."/>
            <person name="Na H."/>
            <person name="Sandor L."/>
            <person name="Lipzen A."/>
            <person name="Clum A."/>
            <person name="Barry K."/>
            <person name="Grigoriev I.V."/>
            <person name="Martin F.M."/>
            <person name="Stajich J.E."/>
            <person name="Smith M.E."/>
            <person name="Bonito G."/>
            <person name="Spatafora J.W."/>
        </authorList>
    </citation>
    <scope>NUCLEOTIDE SEQUENCE [LARGE SCALE GENOMIC DNA]</scope>
    <source>
        <strain evidence="2 3">GMNB39</strain>
    </source>
</reference>
<dbReference type="EMBL" id="RBNI01005967">
    <property type="protein sequence ID" value="RUP46358.1"/>
    <property type="molecule type" value="Genomic_DNA"/>
</dbReference>
<feature type="region of interest" description="Disordered" evidence="1">
    <location>
        <begin position="41"/>
        <end position="85"/>
    </location>
</feature>